<feature type="region of interest" description="Disordered" evidence="1">
    <location>
        <begin position="75"/>
        <end position="99"/>
    </location>
</feature>
<evidence type="ECO:0008006" key="4">
    <source>
        <dbReference type="Google" id="ProtNLM"/>
    </source>
</evidence>
<accession>A0A1M5RN77</accession>
<dbReference type="STRING" id="490188.SAMN04488068_3099"/>
<proteinExistence type="predicted"/>
<sequence>MRAQYFVTRDHDQWVVLYEFRHYGPYDDGSKHAALTAAIDSAHQAGQRGFQAEVLVAPDDSDGYQTVWVYGRDAYPPLPGNQTSGGDTNAAPSGSGAPR</sequence>
<dbReference type="OrthoDB" id="8858565at2"/>
<evidence type="ECO:0000313" key="3">
    <source>
        <dbReference type="Proteomes" id="UP000199758"/>
    </source>
</evidence>
<protein>
    <recommendedName>
        <fullName evidence="4">DUF2188 domain-containing protein</fullName>
    </recommendedName>
</protein>
<name>A0A1M5RN77_9GAMM</name>
<dbReference type="RefSeq" id="WP_139250313.1">
    <property type="nucleotide sequence ID" value="NZ_FQWZ01000008.1"/>
</dbReference>
<dbReference type="AlphaFoldDB" id="A0A1M5RN77"/>
<gene>
    <name evidence="2" type="ORF">SAMN04488068_3099</name>
</gene>
<dbReference type="Proteomes" id="UP000199758">
    <property type="component" value="Unassembled WGS sequence"/>
</dbReference>
<reference evidence="2 3" key="1">
    <citation type="submission" date="2016-11" db="EMBL/GenBank/DDBJ databases">
        <authorList>
            <person name="Jaros S."/>
            <person name="Januszkiewicz K."/>
            <person name="Wedrychowicz H."/>
        </authorList>
    </citation>
    <scope>NUCLEOTIDE SEQUENCE [LARGE SCALE GENOMIC DNA]</scope>
    <source>
        <strain evidence="2 3">CGMCC 1.7049</strain>
    </source>
</reference>
<organism evidence="2 3">
    <name type="scientific">Hydrocarboniphaga daqingensis</name>
    <dbReference type="NCBI Taxonomy" id="490188"/>
    <lineage>
        <taxon>Bacteria</taxon>
        <taxon>Pseudomonadati</taxon>
        <taxon>Pseudomonadota</taxon>
        <taxon>Gammaproteobacteria</taxon>
        <taxon>Nevskiales</taxon>
        <taxon>Nevskiaceae</taxon>
        <taxon>Hydrocarboniphaga</taxon>
    </lineage>
</organism>
<dbReference type="EMBL" id="FQWZ01000008">
    <property type="protein sequence ID" value="SHH27626.1"/>
    <property type="molecule type" value="Genomic_DNA"/>
</dbReference>
<evidence type="ECO:0000313" key="2">
    <source>
        <dbReference type="EMBL" id="SHH27626.1"/>
    </source>
</evidence>
<keyword evidence="3" id="KW-1185">Reference proteome</keyword>
<evidence type="ECO:0000256" key="1">
    <source>
        <dbReference type="SAM" id="MobiDB-lite"/>
    </source>
</evidence>
<feature type="compositionally biased region" description="Polar residues" evidence="1">
    <location>
        <begin position="80"/>
        <end position="92"/>
    </location>
</feature>